<sequence>MTKSPIDNPIAQQHYVLVRPDGSEVAVTAKVGKPYLEEATFWRCPAALDGIDGQYPDICGEGSMQPLGLALRLIRTRLLATIEDGGKLYYPEDRSMAVDAETINVVFAG</sequence>
<evidence type="ECO:0000313" key="3">
    <source>
        <dbReference type="Proteomes" id="UP001206572"/>
    </source>
</evidence>
<dbReference type="Pfam" id="PF22302">
    <property type="entry name" value="DUF6968"/>
    <property type="match status" value="1"/>
</dbReference>
<accession>A0ABT2AIK5</accession>
<dbReference type="RefSeq" id="WP_258827060.1">
    <property type="nucleotide sequence ID" value="NZ_JANUHA010000003.1"/>
</dbReference>
<organism evidence="2 3">
    <name type="scientific">Massilia agri</name>
    <dbReference type="NCBI Taxonomy" id="1886785"/>
    <lineage>
        <taxon>Bacteria</taxon>
        <taxon>Pseudomonadati</taxon>
        <taxon>Pseudomonadota</taxon>
        <taxon>Betaproteobacteria</taxon>
        <taxon>Burkholderiales</taxon>
        <taxon>Oxalobacteraceae</taxon>
        <taxon>Telluria group</taxon>
        <taxon>Massilia</taxon>
    </lineage>
</organism>
<dbReference type="Proteomes" id="UP001206572">
    <property type="component" value="Unassembled WGS sequence"/>
</dbReference>
<dbReference type="EMBL" id="JANUHA010000003">
    <property type="protein sequence ID" value="MCS0596023.1"/>
    <property type="molecule type" value="Genomic_DNA"/>
</dbReference>
<evidence type="ECO:0000259" key="1">
    <source>
        <dbReference type="Pfam" id="PF22302"/>
    </source>
</evidence>
<comment type="caution">
    <text evidence="2">The sequence shown here is derived from an EMBL/GenBank/DDBJ whole genome shotgun (WGS) entry which is preliminary data.</text>
</comment>
<reference evidence="2 3" key="1">
    <citation type="submission" date="2022-08" db="EMBL/GenBank/DDBJ databases">
        <title>Reclassification of Massilia species as members of the genera Telluria, Duganella, Pseudoduganella, Mokoshia gen. nov. and Zemynaea gen. nov. using orthogonal and non-orthogonal genome-based approaches.</title>
        <authorList>
            <person name="Bowman J.P."/>
        </authorList>
    </citation>
    <scope>NUCLEOTIDE SEQUENCE [LARGE SCALE GENOMIC DNA]</scope>
    <source>
        <strain evidence="2 3">JCM 31661</strain>
    </source>
</reference>
<evidence type="ECO:0000313" key="2">
    <source>
        <dbReference type="EMBL" id="MCS0596023.1"/>
    </source>
</evidence>
<name>A0ABT2AIK5_9BURK</name>
<keyword evidence="3" id="KW-1185">Reference proteome</keyword>
<gene>
    <name evidence="2" type="ORF">NX780_06630</name>
</gene>
<feature type="domain" description="DUF6968" evidence="1">
    <location>
        <begin position="20"/>
        <end position="93"/>
    </location>
</feature>
<protein>
    <recommendedName>
        <fullName evidence="1">DUF6968 domain-containing protein</fullName>
    </recommendedName>
</protein>
<proteinExistence type="predicted"/>
<dbReference type="InterPro" id="IPR054241">
    <property type="entry name" value="DUF6968"/>
</dbReference>